<name>T1F918_HELRO</name>
<dbReference type="NCBIfam" id="TIGR00135">
    <property type="entry name" value="gatC"/>
    <property type="match status" value="1"/>
</dbReference>
<dbReference type="AlphaFoldDB" id="T1F918"/>
<dbReference type="Pfam" id="PF02686">
    <property type="entry name" value="GatC"/>
    <property type="match status" value="1"/>
</dbReference>
<organism evidence="3 4">
    <name type="scientific">Helobdella robusta</name>
    <name type="common">Californian leech</name>
    <dbReference type="NCBI Taxonomy" id="6412"/>
    <lineage>
        <taxon>Eukaryota</taxon>
        <taxon>Metazoa</taxon>
        <taxon>Spiralia</taxon>
        <taxon>Lophotrochozoa</taxon>
        <taxon>Annelida</taxon>
        <taxon>Clitellata</taxon>
        <taxon>Hirudinea</taxon>
        <taxon>Rhynchobdellida</taxon>
        <taxon>Glossiphoniidae</taxon>
        <taxon>Helobdella</taxon>
    </lineage>
</organism>
<dbReference type="GO" id="GO:0032543">
    <property type="term" value="P:mitochondrial translation"/>
    <property type="evidence" value="ECO:0000318"/>
    <property type="project" value="GO_Central"/>
</dbReference>
<dbReference type="GeneID" id="20205317"/>
<dbReference type="FunCoup" id="T1F918">
    <property type="interactions" value="856"/>
</dbReference>
<comment type="catalytic activity">
    <reaction evidence="1">
        <text>L-glutamyl-tRNA(Gln) + L-glutamine + ATP + H2O = L-glutaminyl-tRNA(Gln) + L-glutamate + ADP + phosphate + H(+)</text>
        <dbReference type="Rhea" id="RHEA:17521"/>
        <dbReference type="Rhea" id="RHEA-COMP:9681"/>
        <dbReference type="Rhea" id="RHEA-COMP:9684"/>
        <dbReference type="ChEBI" id="CHEBI:15377"/>
        <dbReference type="ChEBI" id="CHEBI:15378"/>
        <dbReference type="ChEBI" id="CHEBI:29985"/>
        <dbReference type="ChEBI" id="CHEBI:30616"/>
        <dbReference type="ChEBI" id="CHEBI:43474"/>
        <dbReference type="ChEBI" id="CHEBI:58359"/>
        <dbReference type="ChEBI" id="CHEBI:78520"/>
        <dbReference type="ChEBI" id="CHEBI:78521"/>
        <dbReference type="ChEBI" id="CHEBI:456216"/>
    </reaction>
</comment>
<dbReference type="PANTHER" id="PTHR15004:SF0">
    <property type="entry name" value="GLUTAMYL-TRNA(GLN) AMIDOTRANSFERASE SUBUNIT C, MITOCHONDRIAL"/>
    <property type="match status" value="1"/>
</dbReference>
<dbReference type="InterPro" id="IPR036113">
    <property type="entry name" value="Asp/Glu-ADT_sf_sub_c"/>
</dbReference>
<dbReference type="PANTHER" id="PTHR15004">
    <property type="entry name" value="GLUTAMYL-TRNA(GLN) AMIDOTRANSFERASE SUBUNIT C, MITOCHONDRIAL"/>
    <property type="match status" value="1"/>
</dbReference>
<dbReference type="RefSeq" id="XP_009020927.1">
    <property type="nucleotide sequence ID" value="XM_009022679.1"/>
</dbReference>
<gene>
    <name evidence="3" type="primary">20205317</name>
    <name evidence="2" type="ORF">HELRODRAFT_175232</name>
</gene>
<dbReference type="HAMAP" id="MF_00122">
    <property type="entry name" value="GatC"/>
    <property type="match status" value="1"/>
</dbReference>
<proteinExistence type="inferred from homology"/>
<dbReference type="STRING" id="6412.T1F918"/>
<dbReference type="OrthoDB" id="5394539at2759"/>
<dbReference type="InterPro" id="IPR003837">
    <property type="entry name" value="GatC"/>
</dbReference>
<dbReference type="SUPFAM" id="SSF141000">
    <property type="entry name" value="Glu-tRNAGln amidotransferase C subunit"/>
    <property type="match status" value="1"/>
</dbReference>
<dbReference type="GO" id="GO:0070681">
    <property type="term" value="P:glutaminyl-tRNAGln biosynthesis via transamidation"/>
    <property type="evidence" value="ECO:0000318"/>
    <property type="project" value="GO_Central"/>
</dbReference>
<dbReference type="Proteomes" id="UP000015101">
    <property type="component" value="Unassembled WGS sequence"/>
</dbReference>
<dbReference type="InParanoid" id="T1F918"/>
<dbReference type="EnsemblMetazoa" id="HelroT175232">
    <property type="protein sequence ID" value="HelroP175232"/>
    <property type="gene ID" value="HelroG175232"/>
</dbReference>
<dbReference type="CTD" id="20205317"/>
<keyword evidence="1" id="KW-0648">Protein biosynthesis</keyword>
<evidence type="ECO:0000313" key="4">
    <source>
        <dbReference type="Proteomes" id="UP000015101"/>
    </source>
</evidence>
<evidence type="ECO:0000256" key="1">
    <source>
        <dbReference type="HAMAP-Rule" id="MF_03149"/>
    </source>
</evidence>
<dbReference type="KEGG" id="hro:HELRODRAFT_175232"/>
<keyword evidence="1" id="KW-0067">ATP-binding</keyword>
<dbReference type="EC" id="6.3.5.-" evidence="1"/>
<keyword evidence="4" id="KW-1185">Reference proteome</keyword>
<keyword evidence="1" id="KW-0436">Ligase</keyword>
<dbReference type="EMBL" id="KB096864">
    <property type="protein sequence ID" value="ESO00756.1"/>
    <property type="molecule type" value="Genomic_DNA"/>
</dbReference>
<sequence length="166" mass="18854">MLGSVLLKLKKLQLHGLKSKGISLKYFSYKVPDKPTWTAVNQSKLPEPDKVDQKTLLLLERLSLVDFRTQEAVERLAEAIKFADQLLDVDIDGIEPMYTVLENMPCYLREDVATESSCKEDILRNAKETFEDYFIAPPGNIPLTASLIGEIQLENKEKNLKKSEVL</sequence>
<accession>T1F918</accession>
<evidence type="ECO:0000313" key="2">
    <source>
        <dbReference type="EMBL" id="ESO00756.1"/>
    </source>
</evidence>
<dbReference type="GO" id="GO:0005524">
    <property type="term" value="F:ATP binding"/>
    <property type="evidence" value="ECO:0007669"/>
    <property type="project" value="UniProtKB-KW"/>
</dbReference>
<dbReference type="GO" id="GO:0006450">
    <property type="term" value="P:regulation of translational fidelity"/>
    <property type="evidence" value="ECO:0007669"/>
    <property type="project" value="InterPro"/>
</dbReference>
<dbReference type="GO" id="GO:0030956">
    <property type="term" value="C:glutamyl-tRNA(Gln) amidotransferase complex"/>
    <property type="evidence" value="ECO:0000318"/>
    <property type="project" value="GO_Central"/>
</dbReference>
<reference evidence="4" key="1">
    <citation type="submission" date="2012-12" db="EMBL/GenBank/DDBJ databases">
        <authorList>
            <person name="Hellsten U."/>
            <person name="Grimwood J."/>
            <person name="Chapman J.A."/>
            <person name="Shapiro H."/>
            <person name="Aerts A."/>
            <person name="Otillar R.P."/>
            <person name="Terry A.Y."/>
            <person name="Boore J.L."/>
            <person name="Simakov O."/>
            <person name="Marletaz F."/>
            <person name="Cho S.-J."/>
            <person name="Edsinger-Gonzales E."/>
            <person name="Havlak P."/>
            <person name="Kuo D.-H."/>
            <person name="Larsson T."/>
            <person name="Lv J."/>
            <person name="Arendt D."/>
            <person name="Savage R."/>
            <person name="Osoegawa K."/>
            <person name="de Jong P."/>
            <person name="Lindberg D.R."/>
            <person name="Seaver E.C."/>
            <person name="Weisblat D.A."/>
            <person name="Putnam N.H."/>
            <person name="Grigoriev I.V."/>
            <person name="Rokhsar D.S."/>
        </authorList>
    </citation>
    <scope>NUCLEOTIDE SEQUENCE</scope>
</reference>
<protein>
    <recommendedName>
        <fullName evidence="1">Glutamyl-tRNA(Gln) amidotransferase subunit C, mitochondrial</fullName>
        <shortName evidence="1">Glu-AdT subunit C</shortName>
        <ecNumber evidence="1">6.3.5.-</ecNumber>
    </recommendedName>
</protein>
<dbReference type="eggNOG" id="KOG4247">
    <property type="taxonomic scope" value="Eukaryota"/>
</dbReference>
<comment type="subunit">
    <text evidence="1">Subunit of the heterotrimeric GatCAB amidotransferase (AdT) complex, composed of A, B and C subunits.</text>
</comment>
<comment type="subcellular location">
    <subcellularLocation>
        <location evidence="1">Mitochondrion</location>
    </subcellularLocation>
</comment>
<reference evidence="2 4" key="2">
    <citation type="journal article" date="2013" name="Nature">
        <title>Insights into bilaterian evolution from three spiralian genomes.</title>
        <authorList>
            <person name="Simakov O."/>
            <person name="Marletaz F."/>
            <person name="Cho S.J."/>
            <person name="Edsinger-Gonzales E."/>
            <person name="Havlak P."/>
            <person name="Hellsten U."/>
            <person name="Kuo D.H."/>
            <person name="Larsson T."/>
            <person name="Lv J."/>
            <person name="Arendt D."/>
            <person name="Savage R."/>
            <person name="Osoegawa K."/>
            <person name="de Jong P."/>
            <person name="Grimwood J."/>
            <person name="Chapman J.A."/>
            <person name="Shapiro H."/>
            <person name="Aerts A."/>
            <person name="Otillar R.P."/>
            <person name="Terry A.Y."/>
            <person name="Boore J.L."/>
            <person name="Grigoriev I.V."/>
            <person name="Lindberg D.R."/>
            <person name="Seaver E.C."/>
            <person name="Weisblat D.A."/>
            <person name="Putnam N.H."/>
            <person name="Rokhsar D.S."/>
        </authorList>
    </citation>
    <scope>NUCLEOTIDE SEQUENCE</scope>
</reference>
<evidence type="ECO:0000313" key="3">
    <source>
        <dbReference type="EnsemblMetazoa" id="HelroP175232"/>
    </source>
</evidence>
<keyword evidence="1" id="KW-0547">Nucleotide-binding</keyword>
<dbReference type="EMBL" id="AMQM01005178">
    <property type="status" value="NOT_ANNOTATED_CDS"/>
    <property type="molecule type" value="Genomic_DNA"/>
</dbReference>
<comment type="function">
    <text evidence="1">Allows the formation of correctly charged Gln-tRNA(Gln) through the transamidation of misacylated Glu-tRNA(Gln) in the mitochondria. The reaction takes place in the presence of glutamine and ATP through an activated gamma-phospho-Glu-tRNA(Gln).</text>
</comment>
<reference evidence="3" key="3">
    <citation type="submission" date="2015-06" db="UniProtKB">
        <authorList>
            <consortium name="EnsemblMetazoa"/>
        </authorList>
    </citation>
    <scope>IDENTIFICATION</scope>
</reference>
<dbReference type="GO" id="GO:0050567">
    <property type="term" value="F:glutaminyl-tRNA synthase (glutamine-hydrolyzing) activity"/>
    <property type="evidence" value="ECO:0007669"/>
    <property type="project" value="UniProtKB-UniRule"/>
</dbReference>
<keyword evidence="1" id="KW-0496">Mitochondrion</keyword>
<comment type="similarity">
    <text evidence="1">Belongs to the GatC family.</text>
</comment>
<dbReference type="HOGENOM" id="CLU_105899_0_1_1"/>
<dbReference type="GO" id="GO:0005739">
    <property type="term" value="C:mitochondrion"/>
    <property type="evidence" value="ECO:0000318"/>
    <property type="project" value="GO_Central"/>
</dbReference>
<dbReference type="OMA" id="RCAKRTD"/>